<dbReference type="EMBL" id="MSFL01000002">
    <property type="protein sequence ID" value="PWY90863.1"/>
    <property type="molecule type" value="Genomic_DNA"/>
</dbReference>
<dbReference type="Proteomes" id="UP000247233">
    <property type="component" value="Unassembled WGS sequence"/>
</dbReference>
<name>A0A317WWZ1_9EURO</name>
<dbReference type="AlphaFoldDB" id="A0A317WWZ1"/>
<reference evidence="1 2" key="1">
    <citation type="submission" date="2016-12" db="EMBL/GenBank/DDBJ databases">
        <title>The genomes of Aspergillus section Nigri reveals drivers in fungal speciation.</title>
        <authorList>
            <consortium name="DOE Joint Genome Institute"/>
            <person name="Vesth T.C."/>
            <person name="Nybo J."/>
            <person name="Theobald S."/>
            <person name="Brandl J."/>
            <person name="Frisvad J.C."/>
            <person name="Nielsen K.F."/>
            <person name="Lyhne E.K."/>
            <person name="Kogle M.E."/>
            <person name="Kuo A."/>
            <person name="Riley R."/>
            <person name="Clum A."/>
            <person name="Nolan M."/>
            <person name="Lipzen A."/>
            <person name="Salamov A."/>
            <person name="Henrissat B."/>
            <person name="Wiebenga A."/>
            <person name="De Vries R.P."/>
            <person name="Grigoriev I.V."/>
            <person name="Mortensen U.H."/>
            <person name="Andersen M.R."/>
            <person name="Baker S.E."/>
        </authorList>
    </citation>
    <scope>NUCLEOTIDE SEQUENCE [LARGE SCALE GENOMIC DNA]</scope>
    <source>
        <strain evidence="1 2">CBS 117.55</strain>
    </source>
</reference>
<gene>
    <name evidence="1" type="ORF">BO70DRAFT_80393</name>
</gene>
<organism evidence="1 2">
    <name type="scientific">Aspergillus heteromorphus CBS 117.55</name>
    <dbReference type="NCBI Taxonomy" id="1448321"/>
    <lineage>
        <taxon>Eukaryota</taxon>
        <taxon>Fungi</taxon>
        <taxon>Dikarya</taxon>
        <taxon>Ascomycota</taxon>
        <taxon>Pezizomycotina</taxon>
        <taxon>Eurotiomycetes</taxon>
        <taxon>Eurotiomycetidae</taxon>
        <taxon>Eurotiales</taxon>
        <taxon>Aspergillaceae</taxon>
        <taxon>Aspergillus</taxon>
        <taxon>Aspergillus subgen. Circumdati</taxon>
    </lineage>
</organism>
<dbReference type="GeneID" id="37070971"/>
<protein>
    <submittedName>
        <fullName evidence="1">Uncharacterized protein</fullName>
    </submittedName>
</protein>
<evidence type="ECO:0000313" key="2">
    <source>
        <dbReference type="Proteomes" id="UP000247233"/>
    </source>
</evidence>
<comment type="caution">
    <text evidence="1">The sequence shown here is derived from an EMBL/GenBank/DDBJ whole genome shotgun (WGS) entry which is preliminary data.</text>
</comment>
<dbReference type="VEuPathDB" id="FungiDB:BO70DRAFT_80393"/>
<sequence>MCDVFRPVLSPAQFFSPPKQLRYRRWRIDWVGFSVSLKKKAIGRARLNCLGGVFCPTPCCYALVMQDDITNPTTTS</sequence>
<proteinExistence type="predicted"/>
<accession>A0A317WWZ1</accession>
<keyword evidence="2" id="KW-1185">Reference proteome</keyword>
<evidence type="ECO:0000313" key="1">
    <source>
        <dbReference type="EMBL" id="PWY90863.1"/>
    </source>
</evidence>
<dbReference type="RefSeq" id="XP_025403306.1">
    <property type="nucleotide sequence ID" value="XM_025548734.1"/>
</dbReference>